<dbReference type="InterPro" id="IPR027843">
    <property type="entry name" value="DUF4440"/>
</dbReference>
<proteinExistence type="predicted"/>
<protein>
    <recommendedName>
        <fullName evidence="1">DUF4440 domain-containing protein</fullName>
    </recommendedName>
</protein>
<dbReference type="OrthoDB" id="41724at2"/>
<evidence type="ECO:0000259" key="1">
    <source>
        <dbReference type="Pfam" id="PF14534"/>
    </source>
</evidence>
<sequence>MAFGSPTPTPPPNRYRAACIGFAALSAVLLTFVGYRAVAAPAALETARSEAVELLTVQKSAWNAGDLGRFTATYRMHDDLTFFSDGRRYQGWDKLVDRYRAMYPGGAKGQIDYQNVTAEPLAADAVLLRGAWVLASAEGTRQGLFTILARKFPLPEGWKIVHDHITIGEMR</sequence>
<reference evidence="3" key="1">
    <citation type="submission" date="2019-08" db="EMBL/GenBank/DDBJ databases">
        <title>Limnoglobus roseus gen. nov., sp. nov., a novel freshwater planctomycete with a giant genome from the family Gemmataceae.</title>
        <authorList>
            <person name="Kulichevskaya I.S."/>
            <person name="Naumoff D.G."/>
            <person name="Miroshnikov K."/>
            <person name="Ivanova A."/>
            <person name="Philippov D.A."/>
            <person name="Hakobyan A."/>
            <person name="Rijpstra I.C."/>
            <person name="Sinninghe Damste J.S."/>
            <person name="Liesack W."/>
            <person name="Dedysh S.N."/>
        </authorList>
    </citation>
    <scope>NUCLEOTIDE SEQUENCE [LARGE SCALE GENOMIC DNA]</scope>
    <source>
        <strain evidence="3">PX52</strain>
    </source>
</reference>
<accession>A0A5C1ANC3</accession>
<dbReference type="Proteomes" id="UP000324974">
    <property type="component" value="Chromosome"/>
</dbReference>
<feature type="domain" description="DUF4440" evidence="1">
    <location>
        <begin position="60"/>
        <end position="160"/>
    </location>
</feature>
<dbReference type="AlphaFoldDB" id="A0A5C1ANC3"/>
<dbReference type="RefSeq" id="WP_149114394.1">
    <property type="nucleotide sequence ID" value="NZ_CP042425.1"/>
</dbReference>
<dbReference type="Gene3D" id="3.10.450.50">
    <property type="match status" value="1"/>
</dbReference>
<evidence type="ECO:0000313" key="2">
    <source>
        <dbReference type="EMBL" id="QEL20065.1"/>
    </source>
</evidence>
<dbReference type="InterPro" id="IPR032710">
    <property type="entry name" value="NTF2-like_dom_sf"/>
</dbReference>
<name>A0A5C1ANC3_9BACT</name>
<dbReference type="KEGG" id="lrs:PX52LOC_07151"/>
<keyword evidence="3" id="KW-1185">Reference proteome</keyword>
<dbReference type="Pfam" id="PF14534">
    <property type="entry name" value="DUF4440"/>
    <property type="match status" value="1"/>
</dbReference>
<evidence type="ECO:0000313" key="3">
    <source>
        <dbReference type="Proteomes" id="UP000324974"/>
    </source>
</evidence>
<dbReference type="SUPFAM" id="SSF54427">
    <property type="entry name" value="NTF2-like"/>
    <property type="match status" value="1"/>
</dbReference>
<organism evidence="2 3">
    <name type="scientific">Limnoglobus roseus</name>
    <dbReference type="NCBI Taxonomy" id="2598579"/>
    <lineage>
        <taxon>Bacteria</taxon>
        <taxon>Pseudomonadati</taxon>
        <taxon>Planctomycetota</taxon>
        <taxon>Planctomycetia</taxon>
        <taxon>Gemmatales</taxon>
        <taxon>Gemmataceae</taxon>
        <taxon>Limnoglobus</taxon>
    </lineage>
</organism>
<dbReference type="EMBL" id="CP042425">
    <property type="protein sequence ID" value="QEL20065.1"/>
    <property type="molecule type" value="Genomic_DNA"/>
</dbReference>
<gene>
    <name evidence="2" type="ORF">PX52LOC_07151</name>
</gene>